<proteinExistence type="predicted"/>
<dbReference type="SUPFAM" id="SSF53474">
    <property type="entry name" value="alpha/beta-Hydrolases"/>
    <property type="match status" value="1"/>
</dbReference>
<dbReference type="InterPro" id="IPR029058">
    <property type="entry name" value="AB_hydrolase_fold"/>
</dbReference>
<dbReference type="RefSeq" id="WP_169160761.1">
    <property type="nucleotide sequence ID" value="NZ_JABBFW010000007.1"/>
</dbReference>
<evidence type="ECO:0000313" key="2">
    <source>
        <dbReference type="Proteomes" id="UP000574067"/>
    </source>
</evidence>
<dbReference type="Gene3D" id="3.40.50.1820">
    <property type="entry name" value="alpha/beta hydrolase"/>
    <property type="match status" value="1"/>
</dbReference>
<dbReference type="AlphaFoldDB" id="A0A848F940"/>
<name>A0A848F940_9BURK</name>
<dbReference type="Proteomes" id="UP000574067">
    <property type="component" value="Unassembled WGS sequence"/>
</dbReference>
<evidence type="ECO:0000313" key="1">
    <source>
        <dbReference type="EMBL" id="NML15862.1"/>
    </source>
</evidence>
<reference evidence="1 2" key="1">
    <citation type="submission" date="2020-04" db="EMBL/GenBank/DDBJ databases">
        <title>Azohydromonas sp. isolated from soil.</title>
        <authorList>
            <person name="Dahal R.H."/>
        </authorList>
    </citation>
    <scope>NUCLEOTIDE SEQUENCE [LARGE SCALE GENOMIC DNA]</scope>
    <source>
        <strain evidence="1 2">G-1-1-14</strain>
    </source>
</reference>
<protein>
    <recommendedName>
        <fullName evidence="3">Poly(3-hydroxybutyrate) depolymerase</fullName>
    </recommendedName>
</protein>
<keyword evidence="2" id="KW-1185">Reference proteome</keyword>
<evidence type="ECO:0008006" key="3">
    <source>
        <dbReference type="Google" id="ProtNLM"/>
    </source>
</evidence>
<organism evidence="1 2">
    <name type="scientific">Azohydromonas caseinilytica</name>
    <dbReference type="NCBI Taxonomy" id="2728836"/>
    <lineage>
        <taxon>Bacteria</taxon>
        <taxon>Pseudomonadati</taxon>
        <taxon>Pseudomonadota</taxon>
        <taxon>Betaproteobacteria</taxon>
        <taxon>Burkholderiales</taxon>
        <taxon>Sphaerotilaceae</taxon>
        <taxon>Azohydromonas</taxon>
    </lineage>
</organism>
<comment type="caution">
    <text evidence="1">The sequence shown here is derived from an EMBL/GenBank/DDBJ whole genome shotgun (WGS) entry which is preliminary data.</text>
</comment>
<sequence length="335" mass="36607">MASQFGVAYSASVAGVGMVAGGPYGCSRGSVSTAMLNCSCPADKPQLFEVTRYFGLDCRALGPDQYLAFADGAVARNKGQIDDVANLRRQRIWIYRGDKDGVVNGHLTEAARDLYLGLGVPKEQIDYVDMRNAGHAFPSPQSSDQCDLTRFPFMVKCPTDAGAYDAAGSLLKWLYTDLGDKQALAPQPAQLRQFKQAGYAGKVEFSGLDDTAWVYIPQACEKDGSKCRLHVAFHGCEQGQSFRNGNEVFGKRFVQGAGYNEWAEAANVVVLYPQAKSSTLGNLANPYRYNPKGCWDFWGYTEKYAPMDRNFSKQSAPQMKAVKAMIDTLLSPAAQ</sequence>
<gene>
    <name evidence="1" type="ORF">HHL10_12850</name>
</gene>
<dbReference type="EMBL" id="JABBFW010000007">
    <property type="protein sequence ID" value="NML15862.1"/>
    <property type="molecule type" value="Genomic_DNA"/>
</dbReference>
<accession>A0A848F940</accession>